<dbReference type="PANTHER" id="PTHR43343:SF3">
    <property type="entry name" value="PROTEASE DO-LIKE 8, CHLOROPLASTIC"/>
    <property type="match status" value="1"/>
</dbReference>
<keyword evidence="3" id="KW-0378">Hydrolase</keyword>
<dbReference type="Proteomes" id="UP000295244">
    <property type="component" value="Unassembled WGS sequence"/>
</dbReference>
<evidence type="ECO:0000259" key="4">
    <source>
        <dbReference type="PROSITE" id="PS50106"/>
    </source>
</evidence>
<evidence type="ECO:0000313" key="5">
    <source>
        <dbReference type="EMBL" id="TCJ16014.1"/>
    </source>
</evidence>
<feature type="domain" description="PDZ" evidence="4">
    <location>
        <begin position="275"/>
        <end position="351"/>
    </location>
</feature>
<dbReference type="InterPro" id="IPR051201">
    <property type="entry name" value="Chloro_Bact_Ser_Proteases"/>
</dbReference>
<dbReference type="PROSITE" id="PS50106">
    <property type="entry name" value="PDZ"/>
    <property type="match status" value="1"/>
</dbReference>
<proteinExistence type="inferred from homology"/>
<comment type="caution">
    <text evidence="5">The sequence shown here is derived from an EMBL/GenBank/DDBJ whole genome shotgun (WGS) entry which is preliminary data.</text>
</comment>
<accession>A0A4R1BFV6</accession>
<evidence type="ECO:0000256" key="3">
    <source>
        <dbReference type="ARBA" id="ARBA00022801"/>
    </source>
</evidence>
<evidence type="ECO:0000256" key="1">
    <source>
        <dbReference type="ARBA" id="ARBA00010541"/>
    </source>
</evidence>
<dbReference type="PROSITE" id="PS51257">
    <property type="entry name" value="PROKAR_LIPOPROTEIN"/>
    <property type="match status" value="1"/>
</dbReference>
<name>A0A4R1BFV6_9ACTN</name>
<dbReference type="AlphaFoldDB" id="A0A4R1BFV6"/>
<evidence type="ECO:0000256" key="2">
    <source>
        <dbReference type="ARBA" id="ARBA00022670"/>
    </source>
</evidence>
<reference evidence="5 6" key="1">
    <citation type="submission" date="2019-03" db="EMBL/GenBank/DDBJ databases">
        <title>Whole genome sequence of a novel Rubrobacter taiwanensis strain, isolated from Yellowstone National Park.</title>
        <authorList>
            <person name="Freed S."/>
            <person name="Ramaley R.F."/>
            <person name="Kyndt J.A."/>
        </authorList>
    </citation>
    <scope>NUCLEOTIDE SEQUENCE [LARGE SCALE GENOMIC DNA]</scope>
    <source>
        <strain evidence="5 6">Yellowstone</strain>
    </source>
</reference>
<dbReference type="InterPro" id="IPR036034">
    <property type="entry name" value="PDZ_sf"/>
</dbReference>
<dbReference type="InterPro" id="IPR043504">
    <property type="entry name" value="Peptidase_S1_PA_chymotrypsin"/>
</dbReference>
<dbReference type="InterPro" id="IPR009003">
    <property type="entry name" value="Peptidase_S1_PA"/>
</dbReference>
<dbReference type="Pfam" id="PF13365">
    <property type="entry name" value="Trypsin_2"/>
    <property type="match status" value="1"/>
</dbReference>
<dbReference type="EMBL" id="SKBU01000019">
    <property type="protein sequence ID" value="TCJ16014.1"/>
    <property type="molecule type" value="Genomic_DNA"/>
</dbReference>
<dbReference type="RefSeq" id="WP_132691880.1">
    <property type="nucleotide sequence ID" value="NZ_SKBU01000019.1"/>
</dbReference>
<dbReference type="Gene3D" id="2.30.42.10">
    <property type="match status" value="1"/>
</dbReference>
<dbReference type="InterPro" id="IPR001940">
    <property type="entry name" value="Peptidase_S1C"/>
</dbReference>
<sequence>MKLARLVSLLAVVVLFLGGCELLTAQDPAQERAANVVQSAPPPAAEVPEDEPVARVASQVGPSVVQVNVEAIQLTPFGPQSREGLGSGVIYREDGYIITNAHVVGDAGAVNVAFADGSTERGEVVGTDPFTDLAVVRVDRNGLPAAAFADSGEVVVGQLAVAIGSPSGFQSTVTSGVVSGLNREIPAEFTQGVQSPALVDLIQTDAAISPGSSGGALANREGEVIGINVAYLPQTRSGAPVEGIGFAIPSTTAASVADQIIETGEAVHPFLGIAPVDLTPEIAERFGIPADSGVIVAEVVPDSPADEAGLRREDVITAVDGTRIEGSGDLFAVLREYRPGDTVQLTVVRDGSEQTVELTLAERTS</sequence>
<dbReference type="SUPFAM" id="SSF50156">
    <property type="entry name" value="PDZ domain-like"/>
    <property type="match status" value="1"/>
</dbReference>
<dbReference type="PANTHER" id="PTHR43343">
    <property type="entry name" value="PEPTIDASE S12"/>
    <property type="match status" value="1"/>
</dbReference>
<dbReference type="GO" id="GO:0004252">
    <property type="term" value="F:serine-type endopeptidase activity"/>
    <property type="evidence" value="ECO:0007669"/>
    <property type="project" value="InterPro"/>
</dbReference>
<dbReference type="Pfam" id="PF13180">
    <property type="entry name" value="PDZ_2"/>
    <property type="match status" value="1"/>
</dbReference>
<gene>
    <name evidence="5" type="ORF">E0L93_11055</name>
</gene>
<dbReference type="Gene3D" id="2.40.10.10">
    <property type="entry name" value="Trypsin-like serine proteases"/>
    <property type="match status" value="2"/>
</dbReference>
<dbReference type="PRINTS" id="PR00834">
    <property type="entry name" value="PROTEASES2C"/>
</dbReference>
<dbReference type="InterPro" id="IPR001478">
    <property type="entry name" value="PDZ"/>
</dbReference>
<organism evidence="5 6">
    <name type="scientific">Rubrobacter taiwanensis</name>
    <dbReference type="NCBI Taxonomy" id="185139"/>
    <lineage>
        <taxon>Bacteria</taxon>
        <taxon>Bacillati</taxon>
        <taxon>Actinomycetota</taxon>
        <taxon>Rubrobacteria</taxon>
        <taxon>Rubrobacterales</taxon>
        <taxon>Rubrobacteraceae</taxon>
        <taxon>Rubrobacter</taxon>
    </lineage>
</organism>
<dbReference type="SUPFAM" id="SSF50494">
    <property type="entry name" value="Trypsin-like serine proteases"/>
    <property type="match status" value="1"/>
</dbReference>
<comment type="similarity">
    <text evidence="1">Belongs to the peptidase S1C family.</text>
</comment>
<dbReference type="GO" id="GO:0006508">
    <property type="term" value="P:proteolysis"/>
    <property type="evidence" value="ECO:0007669"/>
    <property type="project" value="UniProtKB-KW"/>
</dbReference>
<evidence type="ECO:0000313" key="6">
    <source>
        <dbReference type="Proteomes" id="UP000295244"/>
    </source>
</evidence>
<keyword evidence="2" id="KW-0645">Protease</keyword>
<protein>
    <submittedName>
        <fullName evidence="5">PDZ domain-containing protein</fullName>
    </submittedName>
</protein>
<keyword evidence="6" id="KW-1185">Reference proteome</keyword>
<dbReference type="SMART" id="SM00228">
    <property type="entry name" value="PDZ"/>
    <property type="match status" value="1"/>
</dbReference>
<dbReference type="OrthoDB" id="9758917at2"/>